<reference evidence="1 2" key="1">
    <citation type="journal article" date="2016" name="Genome Announc.">
        <title>Complete Genome Sequence of Bacillus megaterium Bacteriophage Eldridge.</title>
        <authorList>
            <person name="Reveille A.M."/>
            <person name="Eldridge K.A."/>
            <person name="Temple L.M."/>
        </authorList>
    </citation>
    <scope>NUCLEOTIDE SEQUENCE [LARGE SCALE GENOMIC DNA]</scope>
</reference>
<dbReference type="KEGG" id="vg:28801839"/>
<evidence type="ECO:0000313" key="1">
    <source>
        <dbReference type="EMBL" id="AMB18760.1"/>
    </source>
</evidence>
<evidence type="ECO:0000313" key="2">
    <source>
        <dbReference type="Proteomes" id="UP000204502"/>
    </source>
</evidence>
<name>A0A109ZYM9_9CAUD</name>
<keyword evidence="2" id="KW-1185">Reference proteome</keyword>
<dbReference type="GeneID" id="28801839"/>
<dbReference type="EMBL" id="KU253712">
    <property type="protein sequence ID" value="AMB18760.1"/>
    <property type="molecule type" value="Genomic_DNA"/>
</dbReference>
<dbReference type="RefSeq" id="YP_009274884.1">
    <property type="nucleotide sequence ID" value="NC_030920.1"/>
</dbReference>
<proteinExistence type="predicted"/>
<protein>
    <submittedName>
        <fullName evidence="1">Uncharacterized protein</fullName>
    </submittedName>
</protein>
<gene>
    <name evidence="1" type="ORF">Eldridge_0180</name>
</gene>
<organism evidence="1 2">
    <name type="scientific">Bacillus phage Eldridge</name>
    <dbReference type="NCBI Taxonomy" id="1776293"/>
    <lineage>
        <taxon>Viruses</taxon>
        <taxon>Duplodnaviria</taxon>
        <taxon>Heunggongvirae</taxon>
        <taxon>Uroviricota</taxon>
        <taxon>Caudoviricetes</taxon>
        <taxon>Herelleviridae</taxon>
        <taxon>Bastillevirinae</taxon>
        <taxon>Eldridgevirus</taxon>
        <taxon>Eldridgevirus eldridge</taxon>
    </lineage>
</organism>
<accession>A0A109ZYM9</accession>
<sequence length="68" mass="7713">MRQSKLTAQHIYNTMVQLNENVFTAEQALGAAEETLGVDSSAYDLIQKAYNTAQMELHNFSIKMFKEV</sequence>
<dbReference type="Proteomes" id="UP000204502">
    <property type="component" value="Segment"/>
</dbReference>